<name>A0A4V3WGE2_9BACL</name>
<dbReference type="Pfam" id="PF01636">
    <property type="entry name" value="APH"/>
    <property type="match status" value="1"/>
</dbReference>
<feature type="binding site" evidence="7">
    <location>
        <position position="57"/>
    </location>
    <ligand>
        <name>ATP</name>
        <dbReference type="ChEBI" id="CHEBI:30616"/>
    </ligand>
</feature>
<evidence type="ECO:0000313" key="9">
    <source>
        <dbReference type="EMBL" id="THF83893.1"/>
    </source>
</evidence>
<gene>
    <name evidence="7" type="primary">mtnK</name>
    <name evidence="9" type="ORF">E6C55_03145</name>
</gene>
<keyword evidence="4 7" id="KW-0547">Nucleotide-binding</keyword>
<comment type="caution">
    <text evidence="9">The sequence shown here is derived from an EMBL/GenBank/DDBJ whole genome shotgun (WGS) entry which is preliminary data.</text>
</comment>
<dbReference type="RefSeq" id="WP_136368521.1">
    <property type="nucleotide sequence ID" value="NZ_SSOB01000003.1"/>
</dbReference>
<sequence>MSHYHPLSEAEAIEIARSIKEVFPQDGEFVCREIGDGNLNLVFHITQPATGAGIIVKQALPYVKVFGESWPLTVDRARIENQALIKQGEISPGLVPKVYKTDTEMALTVMEDLSDHVIMRKGLIEGGVYPAFAEQISEFAARTLFFTSDLGMSPQDKKLLVQSFVNPHMCKISEDLIFEEPYYDAKANNIDEAIRDAAEANWADEELKLEVALLREKFLVSAQALLHGDLHTGSIFVTPESTKVIDPEFAYFGPMGFDIGAILANLLLNFAAQEHWSADEAARRDRRAYLLNTVRDVWTLFEAKFRKLWNEQGTDRLLGSAAFQDDYMRRLLQDTVGFAGAKTVRRVYGFAHVADIDSIPDAAAKERAQRLALAIGTSLIKGNRQASSIEDVIRIATEAAATTTAAATAES</sequence>
<keyword evidence="7" id="KW-0486">Methionine biosynthesis</keyword>
<dbReference type="GO" id="GO:0019509">
    <property type="term" value="P:L-methionine salvage from methylthioadenosine"/>
    <property type="evidence" value="ECO:0007669"/>
    <property type="project" value="UniProtKB-UniRule"/>
</dbReference>
<feature type="binding site" evidence="7">
    <location>
        <position position="40"/>
    </location>
    <ligand>
        <name>ATP</name>
        <dbReference type="ChEBI" id="CHEBI:30616"/>
    </ligand>
</feature>
<feature type="binding site" evidence="7">
    <location>
        <begin position="111"/>
        <end position="113"/>
    </location>
    <ligand>
        <name>ATP</name>
        <dbReference type="ChEBI" id="CHEBI:30616"/>
    </ligand>
</feature>
<proteinExistence type="inferred from homology"/>
<evidence type="ECO:0000313" key="10">
    <source>
        <dbReference type="Proteomes" id="UP000310636"/>
    </source>
</evidence>
<dbReference type="GO" id="GO:0046522">
    <property type="term" value="F:S-methyl-5-thioribose kinase activity"/>
    <property type="evidence" value="ECO:0007669"/>
    <property type="project" value="UniProtKB-UniRule"/>
</dbReference>
<dbReference type="PANTHER" id="PTHR34273:SF2">
    <property type="entry name" value="METHYLTHIORIBOSE KINASE"/>
    <property type="match status" value="1"/>
</dbReference>
<dbReference type="PANTHER" id="PTHR34273">
    <property type="entry name" value="METHYLTHIORIBOSE KINASE"/>
    <property type="match status" value="1"/>
</dbReference>
<organism evidence="9 10">
    <name type="scientific">Cohnella fermenti</name>
    <dbReference type="NCBI Taxonomy" id="2565925"/>
    <lineage>
        <taxon>Bacteria</taxon>
        <taxon>Bacillati</taxon>
        <taxon>Bacillota</taxon>
        <taxon>Bacilli</taxon>
        <taxon>Bacillales</taxon>
        <taxon>Paenibacillaceae</taxon>
        <taxon>Cohnella</taxon>
    </lineage>
</organism>
<evidence type="ECO:0000256" key="5">
    <source>
        <dbReference type="ARBA" id="ARBA00022777"/>
    </source>
</evidence>
<dbReference type="OrthoDB" id="9777791at2"/>
<dbReference type="SUPFAM" id="SSF56112">
    <property type="entry name" value="Protein kinase-like (PK-like)"/>
    <property type="match status" value="1"/>
</dbReference>
<dbReference type="EC" id="2.7.1.100" evidence="7"/>
<comment type="similarity">
    <text evidence="1 7">Belongs to the methylthioribose kinase family.</text>
</comment>
<dbReference type="AlphaFoldDB" id="A0A4V3WGE2"/>
<feature type="binding site" evidence="7">
    <location>
        <begin position="246"/>
        <end position="248"/>
    </location>
    <ligand>
        <name>ATP</name>
        <dbReference type="ChEBI" id="CHEBI:30616"/>
    </ligand>
</feature>
<evidence type="ECO:0000256" key="7">
    <source>
        <dbReference type="HAMAP-Rule" id="MF_01683"/>
    </source>
</evidence>
<dbReference type="HAMAP" id="MF_01683">
    <property type="entry name" value="Salvage_MtnK"/>
    <property type="match status" value="1"/>
</dbReference>
<dbReference type="UniPathway" id="UPA00904">
    <property type="reaction ID" value="UER00872"/>
</dbReference>
<dbReference type="Proteomes" id="UP000310636">
    <property type="component" value="Unassembled WGS sequence"/>
</dbReference>
<accession>A0A4V3WGE2</accession>
<keyword evidence="7" id="KW-0028">Amino-acid biosynthesis</keyword>
<keyword evidence="6 7" id="KW-0067">ATP-binding</keyword>
<evidence type="ECO:0000256" key="3">
    <source>
        <dbReference type="ARBA" id="ARBA00022679"/>
    </source>
</evidence>
<protein>
    <recommendedName>
        <fullName evidence="7">Methylthioribose kinase</fullName>
        <shortName evidence="7">MTR kinase</shortName>
        <ecNumber evidence="7">2.7.1.100</ecNumber>
    </recommendedName>
</protein>
<feature type="domain" description="Aminoglycoside phosphotransferase" evidence="8">
    <location>
        <begin position="31"/>
        <end position="282"/>
    </location>
</feature>
<feature type="binding site" evidence="7">
    <location>
        <position position="229"/>
    </location>
    <ligand>
        <name>substrate</name>
    </ligand>
</feature>
<dbReference type="GO" id="GO:0005524">
    <property type="term" value="F:ATP binding"/>
    <property type="evidence" value="ECO:0007669"/>
    <property type="project" value="UniProtKB-UniRule"/>
</dbReference>
<evidence type="ECO:0000256" key="4">
    <source>
        <dbReference type="ARBA" id="ARBA00022741"/>
    </source>
</evidence>
<keyword evidence="10" id="KW-1185">Reference proteome</keyword>
<comment type="pathway">
    <text evidence="7">Amino-acid biosynthesis; L-methionine biosynthesis via salvage pathway; S-methyl-5-thio-alpha-D-ribose 1-phosphate from S-methyl-5'-thioadenosine (hydrolase route): step 2/2.</text>
</comment>
<keyword evidence="3 7" id="KW-0808">Transferase</keyword>
<dbReference type="InterPro" id="IPR009212">
    <property type="entry name" value="Methylthioribose_kinase"/>
</dbReference>
<evidence type="ECO:0000256" key="1">
    <source>
        <dbReference type="ARBA" id="ARBA00010165"/>
    </source>
</evidence>
<dbReference type="NCBIfam" id="TIGR01767">
    <property type="entry name" value="MTRK"/>
    <property type="match status" value="1"/>
</dbReference>
<dbReference type="InterPro" id="IPR002575">
    <property type="entry name" value="Aminoglycoside_PTrfase"/>
</dbReference>
<evidence type="ECO:0000256" key="2">
    <source>
        <dbReference type="ARBA" id="ARBA00011738"/>
    </source>
</evidence>
<evidence type="ECO:0000256" key="6">
    <source>
        <dbReference type="ARBA" id="ARBA00022840"/>
    </source>
</evidence>
<dbReference type="EMBL" id="SSOB01000003">
    <property type="protein sequence ID" value="THF83893.1"/>
    <property type="molecule type" value="Genomic_DNA"/>
</dbReference>
<comment type="subunit">
    <text evidence="2 7">Homodimer.</text>
</comment>
<comment type="function">
    <text evidence="7">Catalyzes the phosphorylation of methylthioribose into methylthioribose-1-phosphate.</text>
</comment>
<reference evidence="9 10" key="1">
    <citation type="submission" date="2019-04" db="EMBL/GenBank/DDBJ databases">
        <title>Cohnella sp. nov. isolated from preserved vegetables.</title>
        <authorList>
            <person name="Lin S.-Y."/>
            <person name="Hung M.-H."/>
            <person name="Young C.-C."/>
        </authorList>
    </citation>
    <scope>NUCLEOTIDE SEQUENCE [LARGE SCALE GENOMIC DNA]</scope>
    <source>
        <strain evidence="9 10">CC-MHH1044</strain>
    </source>
</reference>
<evidence type="ECO:0000259" key="8">
    <source>
        <dbReference type="Pfam" id="PF01636"/>
    </source>
</evidence>
<dbReference type="Gene3D" id="3.30.200.20">
    <property type="entry name" value="Phosphorylase Kinase, domain 1"/>
    <property type="match status" value="1"/>
</dbReference>
<comment type="catalytic activity">
    <reaction evidence="7">
        <text>5-(methylsulfanyl)-D-ribose + ATP = 5-(methylsulfanyl)-alpha-D-ribose 1-phosphate + ADP + H(+)</text>
        <dbReference type="Rhea" id="RHEA:22312"/>
        <dbReference type="ChEBI" id="CHEBI:15378"/>
        <dbReference type="ChEBI" id="CHEBI:30616"/>
        <dbReference type="ChEBI" id="CHEBI:58533"/>
        <dbReference type="ChEBI" id="CHEBI:78440"/>
        <dbReference type="ChEBI" id="CHEBI:456216"/>
        <dbReference type="EC" id="2.7.1.100"/>
    </reaction>
</comment>
<keyword evidence="5 7" id="KW-0418">Kinase</keyword>
<dbReference type="PIRSF" id="PIRSF031134">
    <property type="entry name" value="MTRK"/>
    <property type="match status" value="1"/>
</dbReference>
<dbReference type="Gene3D" id="3.90.1200.10">
    <property type="match status" value="1"/>
</dbReference>
<dbReference type="InterPro" id="IPR011009">
    <property type="entry name" value="Kinase-like_dom_sf"/>
</dbReference>
<feature type="binding site" evidence="7">
    <location>
        <position position="345"/>
    </location>
    <ligand>
        <name>substrate</name>
    </ligand>
</feature>